<dbReference type="SUPFAM" id="SSF55874">
    <property type="entry name" value="ATPase domain of HSP90 chaperone/DNA topoisomerase II/histidine kinase"/>
    <property type="match status" value="1"/>
</dbReference>
<proteinExistence type="predicted"/>
<sequence>MINIQPEIDVKKMEEALLALQSKKANNHIDVRLPVKCRFIGFSAFTSLIQFLITWKRQDNSGRLIIGSNESISIEDIESFVKRQYGLVASTLSWESGIINSNGEDLKHLLRNENAKLMHFLHSKDYVSASRGDSINFPFFDHLESKRGLLPIVYKNQKLCTEQDFLNLTEVLLNTALKNNSILIEKFREIKDDINSIVFELFENTHKWARKSYTEQFLDPSYRGIYTTFYKLEKKNIKDYLNSPGLLSYFESLASKVDQSYKYLTFLEISVIDSGSGLAQRYAERDADSMTVSEEYQFLKECLMKNKTSHKEFSDAQGRGIGLHRTMELLDSKKGFLRIRSGRMHLYRNFLKFPFLNKESSNPNYSLQDWDTNSTIPENRPMIEGTSISIILPYLMF</sequence>
<evidence type="ECO:0000313" key="1">
    <source>
        <dbReference type="EMBL" id="MBT1696078.1"/>
    </source>
</evidence>
<reference evidence="1 2" key="1">
    <citation type="submission" date="2021-05" db="EMBL/GenBank/DDBJ databases">
        <title>A Polyphasic approach of four new species of the genus Ohtaekwangia: Ohtaekwangia histidinii sp. nov., Ohtaekwangia cretensis sp. nov., Ohtaekwangia indiensis sp. nov., Ohtaekwangia reichenbachii sp. nov. from diverse environment.</title>
        <authorList>
            <person name="Octaviana S."/>
        </authorList>
    </citation>
    <scope>NUCLEOTIDE SEQUENCE [LARGE SCALE GENOMIC DNA]</scope>
    <source>
        <strain evidence="1 2">PWU4</strain>
    </source>
</reference>
<dbReference type="EMBL" id="JAHESF010000003">
    <property type="protein sequence ID" value="MBT1696078.1"/>
    <property type="molecule type" value="Genomic_DNA"/>
</dbReference>
<dbReference type="AlphaFoldDB" id="A0AAP2DGR8"/>
<keyword evidence="2" id="KW-1185">Reference proteome</keyword>
<gene>
    <name evidence="1" type="ORF">KK083_04265</name>
</gene>
<organism evidence="1 2">
    <name type="scientific">Chryseosolibacter histidini</name>
    <dbReference type="NCBI Taxonomy" id="2782349"/>
    <lineage>
        <taxon>Bacteria</taxon>
        <taxon>Pseudomonadati</taxon>
        <taxon>Bacteroidota</taxon>
        <taxon>Cytophagia</taxon>
        <taxon>Cytophagales</taxon>
        <taxon>Chryseotaleaceae</taxon>
        <taxon>Chryseosolibacter</taxon>
    </lineage>
</organism>
<dbReference type="RefSeq" id="WP_254161036.1">
    <property type="nucleotide sequence ID" value="NZ_JAHESF010000003.1"/>
</dbReference>
<accession>A0AAP2DGR8</accession>
<dbReference type="Proteomes" id="UP001319200">
    <property type="component" value="Unassembled WGS sequence"/>
</dbReference>
<comment type="caution">
    <text evidence="1">The sequence shown here is derived from an EMBL/GenBank/DDBJ whole genome shotgun (WGS) entry which is preliminary data.</text>
</comment>
<name>A0AAP2DGR8_9BACT</name>
<evidence type="ECO:0008006" key="3">
    <source>
        <dbReference type="Google" id="ProtNLM"/>
    </source>
</evidence>
<dbReference type="InterPro" id="IPR036890">
    <property type="entry name" value="HATPase_C_sf"/>
</dbReference>
<evidence type="ECO:0000313" key="2">
    <source>
        <dbReference type="Proteomes" id="UP001319200"/>
    </source>
</evidence>
<protein>
    <recommendedName>
        <fullName evidence="3">ATP-binding protein</fullName>
    </recommendedName>
</protein>